<evidence type="ECO:0000313" key="2">
    <source>
        <dbReference type="Proteomes" id="UP000046393"/>
    </source>
</evidence>
<reference evidence="3" key="1">
    <citation type="submission" date="2017-02" db="UniProtKB">
        <authorList>
            <consortium name="WormBaseParasite"/>
        </authorList>
    </citation>
    <scope>IDENTIFICATION</scope>
</reference>
<dbReference type="WBParaSite" id="SMUV_0000478001-mRNA-1">
    <property type="protein sequence ID" value="SMUV_0000478001-mRNA-1"/>
    <property type="gene ID" value="SMUV_0000478001"/>
</dbReference>
<sequence>LDNFSDQDKVLNEITKIYSLNVIFFIYFLTRTIIFLVFDMMQRNAKALEYADKVEKEREEDILRSPKAFFDLFKPTTTTTTTPKPMIERLLEPFLEPLTQELNKLNKPMNVNPSNKNNNFNANNNIHNVEEKFSQKMFNNNIKKLANEFSFLNPFEEIKPVQLDNPFTPNPLMSLFTATPATMAPILPPLEPAKPIHDRTKLKFIDPPSLPDPFYNPLFPHKKSKLMKKIFGDKPGVLFGFKPKA</sequence>
<keyword evidence="1" id="KW-0812">Transmembrane</keyword>
<dbReference type="Proteomes" id="UP000046393">
    <property type="component" value="Unplaced"/>
</dbReference>
<keyword evidence="2" id="KW-1185">Reference proteome</keyword>
<dbReference type="STRING" id="451379.A0A0N5AJY0"/>
<name>A0A0N5AJY0_9BILA</name>
<evidence type="ECO:0000256" key="1">
    <source>
        <dbReference type="SAM" id="Phobius"/>
    </source>
</evidence>
<accession>A0A0N5AJY0</accession>
<protein>
    <submittedName>
        <fullName evidence="3">Uncharacterized protein</fullName>
    </submittedName>
</protein>
<evidence type="ECO:0000313" key="3">
    <source>
        <dbReference type="WBParaSite" id="SMUV_0000478001-mRNA-1"/>
    </source>
</evidence>
<feature type="transmembrane region" description="Helical" evidence="1">
    <location>
        <begin position="17"/>
        <end position="38"/>
    </location>
</feature>
<keyword evidence="1" id="KW-0472">Membrane</keyword>
<organism evidence="2 3">
    <name type="scientific">Syphacia muris</name>
    <dbReference type="NCBI Taxonomy" id="451379"/>
    <lineage>
        <taxon>Eukaryota</taxon>
        <taxon>Metazoa</taxon>
        <taxon>Ecdysozoa</taxon>
        <taxon>Nematoda</taxon>
        <taxon>Chromadorea</taxon>
        <taxon>Rhabditida</taxon>
        <taxon>Spirurina</taxon>
        <taxon>Oxyuridomorpha</taxon>
        <taxon>Oxyuroidea</taxon>
        <taxon>Oxyuridae</taxon>
        <taxon>Syphacia</taxon>
    </lineage>
</organism>
<proteinExistence type="predicted"/>
<dbReference type="AlphaFoldDB" id="A0A0N5AJY0"/>
<keyword evidence="1" id="KW-1133">Transmembrane helix</keyword>